<name>A0A1I1UDD0_9BACT</name>
<dbReference type="InterPro" id="IPR017926">
    <property type="entry name" value="GATASE"/>
</dbReference>
<accession>A0A1I1UDD0</accession>
<dbReference type="OrthoDB" id="9786812at2"/>
<reference evidence="3 4" key="1">
    <citation type="submission" date="2016-10" db="EMBL/GenBank/DDBJ databases">
        <authorList>
            <person name="de Groot N.N."/>
        </authorList>
    </citation>
    <scope>NUCLEOTIDE SEQUENCE [LARGE SCALE GENOMIC DNA]</scope>
    <source>
        <strain evidence="3 4">DSM 26130</strain>
    </source>
</reference>
<dbReference type="Pfam" id="PF00117">
    <property type="entry name" value="GATase"/>
    <property type="match status" value="1"/>
</dbReference>
<dbReference type="PROSITE" id="PS51273">
    <property type="entry name" value="GATASE_TYPE_1"/>
    <property type="match status" value="1"/>
</dbReference>
<dbReference type="NCBIfam" id="TIGR00566">
    <property type="entry name" value="trpG_papA"/>
    <property type="match status" value="1"/>
</dbReference>
<gene>
    <name evidence="3" type="ORF">SAMN05216167_106224</name>
</gene>
<dbReference type="PANTHER" id="PTHR43418">
    <property type="entry name" value="MULTIFUNCTIONAL TRYPTOPHAN BIOSYNTHESIS PROTEIN-RELATED"/>
    <property type="match status" value="1"/>
</dbReference>
<dbReference type="InterPro" id="IPR006221">
    <property type="entry name" value="TrpG/PapA_dom"/>
</dbReference>
<protein>
    <submittedName>
        <fullName evidence="3">Anthranilate synthase, component II</fullName>
    </submittedName>
</protein>
<proteinExistence type="predicted"/>
<dbReference type="STRING" id="662367.SAMN05216167_106224"/>
<dbReference type="CDD" id="cd01743">
    <property type="entry name" value="GATase1_Anthranilate_Synthase"/>
    <property type="match status" value="1"/>
</dbReference>
<dbReference type="SUPFAM" id="SSF52317">
    <property type="entry name" value="Class I glutamine amidotransferase-like"/>
    <property type="match status" value="1"/>
</dbReference>
<dbReference type="Proteomes" id="UP000198598">
    <property type="component" value="Unassembled WGS sequence"/>
</dbReference>
<dbReference type="GO" id="GO:0004049">
    <property type="term" value="F:anthranilate synthase activity"/>
    <property type="evidence" value="ECO:0007669"/>
    <property type="project" value="TreeGrafter"/>
</dbReference>
<dbReference type="EMBL" id="FOLQ01000006">
    <property type="protein sequence ID" value="SFD68694.1"/>
    <property type="molecule type" value="Genomic_DNA"/>
</dbReference>
<sequence>MNLLVVDNFDSFTYMLVDYLQQAGATCRVVRNNESFADLINEPVDAVVLSPGPGVPKQAGRLMDAIHYYHQRVPMLGICLGHQALGEFFGASLIRAERPMHGKVSTIRTEIDDVLWQGLPTEFDVTRYHSLVLTDLPSNELVRLALTEQDEVMAIRHQTLPIWGVQFHPEAALTQYGLKLIENWIDFVLFTYKKNDLTTTLTAQYV</sequence>
<dbReference type="GO" id="GO:0000162">
    <property type="term" value="P:L-tryptophan biosynthetic process"/>
    <property type="evidence" value="ECO:0007669"/>
    <property type="project" value="TreeGrafter"/>
</dbReference>
<evidence type="ECO:0000313" key="3">
    <source>
        <dbReference type="EMBL" id="SFD68694.1"/>
    </source>
</evidence>
<dbReference type="PANTHER" id="PTHR43418:SF4">
    <property type="entry name" value="MULTIFUNCTIONAL TRYPTOPHAN BIOSYNTHESIS PROTEIN"/>
    <property type="match status" value="1"/>
</dbReference>
<dbReference type="AlphaFoldDB" id="A0A1I1UDD0"/>
<dbReference type="GO" id="GO:0005829">
    <property type="term" value="C:cytosol"/>
    <property type="evidence" value="ECO:0007669"/>
    <property type="project" value="TreeGrafter"/>
</dbReference>
<evidence type="ECO:0000313" key="4">
    <source>
        <dbReference type="Proteomes" id="UP000198598"/>
    </source>
</evidence>
<dbReference type="Gene3D" id="3.40.50.880">
    <property type="match status" value="1"/>
</dbReference>
<organism evidence="3 4">
    <name type="scientific">Spirosoma endophyticum</name>
    <dbReference type="NCBI Taxonomy" id="662367"/>
    <lineage>
        <taxon>Bacteria</taxon>
        <taxon>Pseudomonadati</taxon>
        <taxon>Bacteroidota</taxon>
        <taxon>Cytophagia</taxon>
        <taxon>Cytophagales</taxon>
        <taxon>Cytophagaceae</taxon>
        <taxon>Spirosoma</taxon>
    </lineage>
</organism>
<dbReference type="RefSeq" id="WP_093828487.1">
    <property type="nucleotide sequence ID" value="NZ_FOLQ01000006.1"/>
</dbReference>
<keyword evidence="4" id="KW-1185">Reference proteome</keyword>
<dbReference type="InterPro" id="IPR029062">
    <property type="entry name" value="Class_I_gatase-like"/>
</dbReference>
<dbReference type="PRINTS" id="PR00097">
    <property type="entry name" value="ANTSNTHASEII"/>
</dbReference>
<feature type="domain" description="Glutamine amidotransferase" evidence="2">
    <location>
        <begin position="4"/>
        <end position="184"/>
    </location>
</feature>
<dbReference type="InterPro" id="IPR050472">
    <property type="entry name" value="Anth_synth/Amidotransfase"/>
</dbReference>
<dbReference type="PRINTS" id="PR00099">
    <property type="entry name" value="CPSGATASE"/>
</dbReference>
<keyword evidence="1" id="KW-0315">Glutamine amidotransferase</keyword>
<evidence type="ECO:0000259" key="2">
    <source>
        <dbReference type="Pfam" id="PF00117"/>
    </source>
</evidence>
<dbReference type="PRINTS" id="PR00096">
    <property type="entry name" value="GATASE"/>
</dbReference>
<evidence type="ECO:0000256" key="1">
    <source>
        <dbReference type="ARBA" id="ARBA00022962"/>
    </source>
</evidence>
<dbReference type="FunFam" id="3.40.50.880:FF:000003">
    <property type="entry name" value="Anthranilate synthase component II"/>
    <property type="match status" value="1"/>
</dbReference>